<dbReference type="InterPro" id="IPR002469">
    <property type="entry name" value="Peptidase_S9B_N"/>
</dbReference>
<evidence type="ECO:0000256" key="1">
    <source>
        <dbReference type="SAM" id="SignalP"/>
    </source>
</evidence>
<keyword evidence="5" id="KW-1185">Reference proteome</keyword>
<dbReference type="OrthoDB" id="9777457at2"/>
<gene>
    <name evidence="4" type="ORF">D0C36_10165</name>
</gene>
<feature type="signal peptide" evidence="1">
    <location>
        <begin position="1"/>
        <end position="19"/>
    </location>
</feature>
<dbReference type="AlphaFoldDB" id="A0A372NRC6"/>
<dbReference type="Pfam" id="PF00930">
    <property type="entry name" value="DPPIV_N"/>
    <property type="match status" value="1"/>
</dbReference>
<evidence type="ECO:0000259" key="2">
    <source>
        <dbReference type="Pfam" id="PF00326"/>
    </source>
</evidence>
<proteinExistence type="predicted"/>
<dbReference type="Pfam" id="PF00326">
    <property type="entry name" value="Peptidase_S9"/>
    <property type="match status" value="1"/>
</dbReference>
<sequence>MNKYLLTAAAVALGISANAQQGGALTAKDYERAEAFMAYNTSPLIDRANVMPTWLPNGKFWYRVTTQNGAEFYLVDPAKKTKTPAFDANKLAAALSSAAGTTYTANKLPFISINYSADGKYITFGADGKKWMYDAQANQVTADTTKAQSGKPARLTGRAARSGGNEVLSPDGKKAVFIKDYNLWVRDVATNATTQLTNDGVKNFGYATDNAGWTHSDRPIVSWSPDSKKVATFQQDERKSSDMYLVTTNVGKPTLHAWKYPLPGDKDITTIQRVIIDVENPKVVRFNIAPDPHRATLSDDISSSGSFDDADWKADGTEFAFVSTSRDHKNEKFRIANAETGAVREVFEETVKTQYESGWGAINWRYLPASKEIIWFSERDNWGHLYLYDATTGKVKNQITKGNWVVTRLLKVDEKSRTLYFMADGREPGNPYFAHLYKVGFNGKGLTLLTPEAGNHTVSFSPDDKYIVDTYSQPDVPPVSVVRDTKGALLATLEKADVSRLVATGWKAPIPVKVKAHDGTTDIYGVMFTPTKMEAGKKYPVIDYIYPGPQGGSVGSWSFVASRGDNQALAELGFIVVAIEGTSNPLRSKSFHDMSYGNMAENTLPDQITAIKQLAAKYPIDTTKVGIWGHSGGGFATAAAMFRYPDFFKVGISESGNHENRNYEDDWGERYNGLVENSDYDAQANQNWAKNLKGKLMLAHGMMDDNVPPYNTLLVVEALEKANKSFDLVIFPNSAHGYGAYSPYMMRRRWDYFVENLLGLKAPYDYQMGKRTTGK</sequence>
<dbReference type="SUPFAM" id="SSF53474">
    <property type="entry name" value="alpha/beta-Hydrolases"/>
    <property type="match status" value="1"/>
</dbReference>
<dbReference type="InterPro" id="IPR001375">
    <property type="entry name" value="Peptidase_S9_cat"/>
</dbReference>
<dbReference type="Gene3D" id="2.140.10.30">
    <property type="entry name" value="Dipeptidylpeptidase IV, N-terminal domain"/>
    <property type="match status" value="1"/>
</dbReference>
<keyword evidence="1" id="KW-0732">Signal</keyword>
<dbReference type="GO" id="GO:0006508">
    <property type="term" value="P:proteolysis"/>
    <property type="evidence" value="ECO:0007669"/>
    <property type="project" value="InterPro"/>
</dbReference>
<name>A0A372NRC6_9SPHI</name>
<dbReference type="EMBL" id="QWDC01000002">
    <property type="protein sequence ID" value="RFZ91808.1"/>
    <property type="molecule type" value="Genomic_DNA"/>
</dbReference>
<evidence type="ECO:0000313" key="4">
    <source>
        <dbReference type="EMBL" id="RFZ91808.1"/>
    </source>
</evidence>
<feature type="domain" description="Dipeptidylpeptidase IV N-terminal" evidence="3">
    <location>
        <begin position="116"/>
        <end position="478"/>
    </location>
</feature>
<reference evidence="4 5" key="1">
    <citation type="submission" date="2018-08" db="EMBL/GenBank/DDBJ databases">
        <title>Mucilaginibacter sp. MYSH2.</title>
        <authorList>
            <person name="Seo T."/>
        </authorList>
    </citation>
    <scope>NUCLEOTIDE SEQUENCE [LARGE SCALE GENOMIC DNA]</scope>
    <source>
        <strain evidence="4 5">MYSH2</strain>
    </source>
</reference>
<evidence type="ECO:0000259" key="3">
    <source>
        <dbReference type="Pfam" id="PF00930"/>
    </source>
</evidence>
<evidence type="ECO:0000313" key="5">
    <source>
        <dbReference type="Proteomes" id="UP000264217"/>
    </source>
</evidence>
<comment type="caution">
    <text evidence="4">The sequence shown here is derived from an EMBL/GenBank/DDBJ whole genome shotgun (WGS) entry which is preliminary data.</text>
</comment>
<dbReference type="PANTHER" id="PTHR11731:SF118">
    <property type="entry name" value="BLR1971 PROTEIN"/>
    <property type="match status" value="1"/>
</dbReference>
<dbReference type="Gene3D" id="3.40.50.1820">
    <property type="entry name" value="alpha/beta hydrolase"/>
    <property type="match status" value="1"/>
</dbReference>
<feature type="chain" id="PRO_5016563707" evidence="1">
    <location>
        <begin position="20"/>
        <end position="775"/>
    </location>
</feature>
<feature type="domain" description="Peptidase S9 prolyl oligopeptidase catalytic" evidence="2">
    <location>
        <begin position="566"/>
        <end position="757"/>
    </location>
</feature>
<organism evidence="4 5">
    <name type="scientific">Mucilaginibacter conchicola</name>
    <dbReference type="NCBI Taxonomy" id="2303333"/>
    <lineage>
        <taxon>Bacteria</taxon>
        <taxon>Pseudomonadati</taxon>
        <taxon>Bacteroidota</taxon>
        <taxon>Sphingobacteriia</taxon>
        <taxon>Sphingobacteriales</taxon>
        <taxon>Sphingobacteriaceae</taxon>
        <taxon>Mucilaginibacter</taxon>
    </lineage>
</organism>
<dbReference type="SUPFAM" id="SSF82171">
    <property type="entry name" value="DPP6 N-terminal domain-like"/>
    <property type="match status" value="1"/>
</dbReference>
<dbReference type="PANTHER" id="PTHR11731">
    <property type="entry name" value="PROTEASE FAMILY S9B,C DIPEPTIDYL-PEPTIDASE IV-RELATED"/>
    <property type="match status" value="1"/>
</dbReference>
<dbReference type="Proteomes" id="UP000264217">
    <property type="component" value="Unassembled WGS sequence"/>
</dbReference>
<accession>A0A372NRC6</accession>
<dbReference type="GO" id="GO:0008236">
    <property type="term" value="F:serine-type peptidase activity"/>
    <property type="evidence" value="ECO:0007669"/>
    <property type="project" value="InterPro"/>
</dbReference>
<protein>
    <submittedName>
        <fullName evidence="4">S9 family peptidase</fullName>
    </submittedName>
</protein>
<dbReference type="RefSeq" id="WP_117391520.1">
    <property type="nucleotide sequence ID" value="NZ_QWDC01000002.1"/>
</dbReference>
<dbReference type="InterPro" id="IPR029058">
    <property type="entry name" value="AB_hydrolase_fold"/>
</dbReference>
<dbReference type="InterPro" id="IPR050278">
    <property type="entry name" value="Serine_Prot_S9B/DPPIV"/>
</dbReference>